<sequence>MSKHRKSWSETEIENILQHYQQHGITATVRLFNVASSMIYRWHWHSMRGEPKTEVQSGISQAEYHHLLRENQLLKELVAEKELEIRVKDALLKTCLSKQERLIIAQEFIDFPFPMCKVLAWCSVARSCFYYCSSIGLRGRKLYAVAKDGKVIDNEFIMKIIEQLDRIH</sequence>
<evidence type="ECO:0000313" key="1">
    <source>
        <dbReference type="EMBL" id="MBB3842009.1"/>
    </source>
</evidence>
<keyword evidence="2" id="KW-1185">Reference proteome</keyword>
<organism evidence="1 2">
    <name type="scientific">Runella defluvii</name>
    <dbReference type="NCBI Taxonomy" id="370973"/>
    <lineage>
        <taxon>Bacteria</taxon>
        <taxon>Pseudomonadati</taxon>
        <taxon>Bacteroidota</taxon>
        <taxon>Cytophagia</taxon>
        <taxon>Cytophagales</taxon>
        <taxon>Spirosomataceae</taxon>
        <taxon>Runella</taxon>
    </lineage>
</organism>
<proteinExistence type="predicted"/>
<evidence type="ECO:0000313" key="2">
    <source>
        <dbReference type="Proteomes" id="UP000541352"/>
    </source>
</evidence>
<dbReference type="RefSeq" id="WP_183980055.1">
    <property type="nucleotide sequence ID" value="NZ_JACIBY010000024.1"/>
</dbReference>
<dbReference type="EMBL" id="JACIBY010000024">
    <property type="protein sequence ID" value="MBB3842009.1"/>
    <property type="molecule type" value="Genomic_DNA"/>
</dbReference>
<name>A0A7W6ETQ2_9BACT</name>
<gene>
    <name evidence="1" type="ORF">FHS57_006038</name>
</gene>
<comment type="caution">
    <text evidence="1">The sequence shown here is derived from an EMBL/GenBank/DDBJ whole genome shotgun (WGS) entry which is preliminary data.</text>
</comment>
<accession>A0A7W6ETQ2</accession>
<protein>
    <submittedName>
        <fullName evidence="1">Transposase-like protein</fullName>
    </submittedName>
</protein>
<dbReference type="Proteomes" id="UP000541352">
    <property type="component" value="Unassembled WGS sequence"/>
</dbReference>
<dbReference type="AlphaFoldDB" id="A0A7W6ETQ2"/>
<reference evidence="1 2" key="1">
    <citation type="submission" date="2020-08" db="EMBL/GenBank/DDBJ databases">
        <title>Genomic Encyclopedia of Type Strains, Phase IV (KMG-IV): sequencing the most valuable type-strain genomes for metagenomic binning, comparative biology and taxonomic classification.</title>
        <authorList>
            <person name="Goeker M."/>
        </authorList>
    </citation>
    <scope>NUCLEOTIDE SEQUENCE [LARGE SCALE GENOMIC DNA]</scope>
    <source>
        <strain evidence="1 2">DSM 17976</strain>
    </source>
</reference>